<dbReference type="AlphaFoldDB" id="A0A0F9IB08"/>
<evidence type="ECO:0000313" key="1">
    <source>
        <dbReference type="EMBL" id="KKM16914.1"/>
    </source>
</evidence>
<proteinExistence type="predicted"/>
<organism evidence="1">
    <name type="scientific">marine sediment metagenome</name>
    <dbReference type="NCBI Taxonomy" id="412755"/>
    <lineage>
        <taxon>unclassified sequences</taxon>
        <taxon>metagenomes</taxon>
        <taxon>ecological metagenomes</taxon>
    </lineage>
</organism>
<protein>
    <submittedName>
        <fullName evidence="1">Uncharacterized protein</fullName>
    </submittedName>
</protein>
<comment type="caution">
    <text evidence="1">The sequence shown here is derived from an EMBL/GenBank/DDBJ whole genome shotgun (WGS) entry which is preliminary data.</text>
</comment>
<sequence length="243" mass="26859">DPVWEIKPLRSVTLVGANFILVFDRHQAVLEDLQEAFVPAAVEGTDDDNFLTEVDVYRVFNDPQSQADLLWEPLPSCSCPTGSSVTCVICQYATQTGCLIARGDPDNTILSYHPGTWNATTEQFDPSALVQSRQPDLIRLWYYAGHQAEGLDCNLITMDPYWAVVVAHFAAALLRKPPCECNKLDFEHWQEDLAFAAGVGEASIFNLSPAELANPFGTRRGMIEAWRAVNSPNVQLLNSSVSV</sequence>
<reference evidence="1" key="1">
    <citation type="journal article" date="2015" name="Nature">
        <title>Complex archaea that bridge the gap between prokaryotes and eukaryotes.</title>
        <authorList>
            <person name="Spang A."/>
            <person name="Saw J.H."/>
            <person name="Jorgensen S.L."/>
            <person name="Zaremba-Niedzwiedzka K."/>
            <person name="Martijn J."/>
            <person name="Lind A.E."/>
            <person name="van Eijk R."/>
            <person name="Schleper C."/>
            <person name="Guy L."/>
            <person name="Ettema T.J."/>
        </authorList>
    </citation>
    <scope>NUCLEOTIDE SEQUENCE</scope>
</reference>
<accession>A0A0F9IB08</accession>
<dbReference type="EMBL" id="LAZR01014568">
    <property type="protein sequence ID" value="KKM16914.1"/>
    <property type="molecule type" value="Genomic_DNA"/>
</dbReference>
<name>A0A0F9IB08_9ZZZZ</name>
<feature type="non-terminal residue" evidence="1">
    <location>
        <position position="1"/>
    </location>
</feature>
<gene>
    <name evidence="1" type="ORF">LCGC14_1681050</name>
</gene>